<comment type="caution">
    <text evidence="2">The sequence shown here is derived from an EMBL/GenBank/DDBJ whole genome shotgun (WGS) entry which is preliminary data.</text>
</comment>
<protein>
    <submittedName>
        <fullName evidence="2">Uncharacterized protein</fullName>
    </submittedName>
</protein>
<dbReference type="AlphaFoldDB" id="A0A151P9W2"/>
<evidence type="ECO:0000313" key="2">
    <source>
        <dbReference type="EMBL" id="KYO45760.1"/>
    </source>
</evidence>
<sequence length="123" mass="13483">MDFQSSLGPHWNRSPLPTSVTPGDPSLDPPALSCSGTSRRSSVLSLWNRNNISTPSASGAMTIHSQRATRFSYIRDKITCRLYHQGHNIHPFMELEGATAMQVAIQFCSTGASHCIQQIGKKL</sequence>
<evidence type="ECO:0000313" key="3">
    <source>
        <dbReference type="Proteomes" id="UP000050525"/>
    </source>
</evidence>
<dbReference type="Proteomes" id="UP000050525">
    <property type="component" value="Unassembled WGS sequence"/>
</dbReference>
<keyword evidence="3" id="KW-1185">Reference proteome</keyword>
<reference evidence="2 3" key="1">
    <citation type="journal article" date="2012" name="Genome Biol.">
        <title>Sequencing three crocodilian genomes to illuminate the evolution of archosaurs and amniotes.</title>
        <authorList>
            <person name="St John J.A."/>
            <person name="Braun E.L."/>
            <person name="Isberg S.R."/>
            <person name="Miles L.G."/>
            <person name="Chong A.Y."/>
            <person name="Gongora J."/>
            <person name="Dalzell P."/>
            <person name="Moran C."/>
            <person name="Bed'hom B."/>
            <person name="Abzhanov A."/>
            <person name="Burgess S.C."/>
            <person name="Cooksey A.M."/>
            <person name="Castoe T.A."/>
            <person name="Crawford N.G."/>
            <person name="Densmore L.D."/>
            <person name="Drew J.C."/>
            <person name="Edwards S.V."/>
            <person name="Faircloth B.C."/>
            <person name="Fujita M.K."/>
            <person name="Greenwold M.J."/>
            <person name="Hoffmann F.G."/>
            <person name="Howard J.M."/>
            <person name="Iguchi T."/>
            <person name="Janes D.E."/>
            <person name="Khan S.Y."/>
            <person name="Kohno S."/>
            <person name="de Koning A.J."/>
            <person name="Lance S.L."/>
            <person name="McCarthy F.M."/>
            <person name="McCormack J.E."/>
            <person name="Merchant M.E."/>
            <person name="Peterson D.G."/>
            <person name="Pollock D.D."/>
            <person name="Pourmand N."/>
            <person name="Raney B.J."/>
            <person name="Roessler K.A."/>
            <person name="Sanford J.R."/>
            <person name="Sawyer R.H."/>
            <person name="Schmidt C.J."/>
            <person name="Triplett E.W."/>
            <person name="Tuberville T.D."/>
            <person name="Venegas-Anaya M."/>
            <person name="Howard J.T."/>
            <person name="Jarvis E.D."/>
            <person name="Guillette L.J.Jr."/>
            <person name="Glenn T.C."/>
            <person name="Green R.E."/>
            <person name="Ray D.A."/>
        </authorList>
    </citation>
    <scope>NUCLEOTIDE SEQUENCE [LARGE SCALE GENOMIC DNA]</scope>
    <source>
        <strain evidence="2">KSC_2009_1</strain>
    </source>
</reference>
<proteinExistence type="predicted"/>
<evidence type="ECO:0000256" key="1">
    <source>
        <dbReference type="SAM" id="MobiDB-lite"/>
    </source>
</evidence>
<organism evidence="2 3">
    <name type="scientific">Alligator mississippiensis</name>
    <name type="common">American alligator</name>
    <dbReference type="NCBI Taxonomy" id="8496"/>
    <lineage>
        <taxon>Eukaryota</taxon>
        <taxon>Metazoa</taxon>
        <taxon>Chordata</taxon>
        <taxon>Craniata</taxon>
        <taxon>Vertebrata</taxon>
        <taxon>Euteleostomi</taxon>
        <taxon>Archelosauria</taxon>
        <taxon>Archosauria</taxon>
        <taxon>Crocodylia</taxon>
        <taxon>Alligatoridae</taxon>
        <taxon>Alligatorinae</taxon>
        <taxon>Alligator</taxon>
    </lineage>
</organism>
<accession>A0A151P9W2</accession>
<feature type="region of interest" description="Disordered" evidence="1">
    <location>
        <begin position="1"/>
        <end position="37"/>
    </location>
</feature>
<gene>
    <name evidence="2" type="ORF">Y1Q_0021410</name>
</gene>
<name>A0A151P9W2_ALLMI</name>
<dbReference type="EMBL" id="AKHW03000533">
    <property type="protein sequence ID" value="KYO45760.1"/>
    <property type="molecule type" value="Genomic_DNA"/>
</dbReference>